<evidence type="ECO:0000313" key="4">
    <source>
        <dbReference type="EMBL" id="PSN65167.1"/>
    </source>
</evidence>
<dbReference type="OrthoDB" id="422574at2759"/>
<dbReference type="InterPro" id="IPR004045">
    <property type="entry name" value="Glutathione_S-Trfase_N"/>
</dbReference>
<dbReference type="InterPro" id="IPR040079">
    <property type="entry name" value="Glutathione_S-Trfase"/>
</dbReference>
<dbReference type="InterPro" id="IPR010987">
    <property type="entry name" value="Glutathione-S-Trfase_C-like"/>
</dbReference>
<dbReference type="SUPFAM" id="SSF52833">
    <property type="entry name" value="Thioredoxin-like"/>
    <property type="match status" value="1"/>
</dbReference>
<sequence length="208" mass="23548">MHLYESSIPSGNVYKVYLLLAHLGLEYTTTSLNILGQDPETRAPEFLALNKNGRVPVLVLDDGTPLAESNAILFYLAEGTRYLPDSKLGRAQVLQWLFFEQYSHEPYIAVWKACTYWFGWGDRTENEIRKLKEKGQAAIEVMEKHLEGKTFFVGEEYSIADIALFAYTSAAEAIGFEVGKNVKEWLGRVQKVEGFVKIKKDETGKCPL</sequence>
<dbReference type="Proteomes" id="UP000240883">
    <property type="component" value="Unassembled WGS sequence"/>
</dbReference>
<dbReference type="PROSITE" id="PS50404">
    <property type="entry name" value="GST_NTER"/>
    <property type="match status" value="1"/>
</dbReference>
<feature type="domain" description="GST C-terminal" evidence="3">
    <location>
        <begin position="86"/>
        <end position="208"/>
    </location>
</feature>
<feature type="domain" description="GST N-terminal" evidence="2">
    <location>
        <begin position="1"/>
        <end position="84"/>
    </location>
</feature>
<proteinExistence type="inferred from homology"/>
<dbReference type="SUPFAM" id="SSF47616">
    <property type="entry name" value="GST C-terminal domain-like"/>
    <property type="match status" value="1"/>
</dbReference>
<reference evidence="4 5" key="1">
    <citation type="journal article" date="2018" name="Front. Microbiol.">
        <title>Genome-Wide Analysis of Corynespora cassiicola Leaf Fall Disease Putative Effectors.</title>
        <authorList>
            <person name="Lopez D."/>
            <person name="Ribeiro S."/>
            <person name="Label P."/>
            <person name="Fumanal B."/>
            <person name="Venisse J.S."/>
            <person name="Kohler A."/>
            <person name="de Oliveira R.R."/>
            <person name="Labutti K."/>
            <person name="Lipzen A."/>
            <person name="Lail K."/>
            <person name="Bauer D."/>
            <person name="Ohm R.A."/>
            <person name="Barry K.W."/>
            <person name="Spatafora J."/>
            <person name="Grigoriev I.V."/>
            <person name="Martin F.M."/>
            <person name="Pujade-Renaud V."/>
        </authorList>
    </citation>
    <scope>NUCLEOTIDE SEQUENCE [LARGE SCALE GENOMIC DNA]</scope>
    <source>
        <strain evidence="4 5">Philippines</strain>
    </source>
</reference>
<keyword evidence="5" id="KW-1185">Reference proteome</keyword>
<dbReference type="SFLD" id="SFLDG00358">
    <property type="entry name" value="Main_(cytGST)"/>
    <property type="match status" value="1"/>
</dbReference>
<dbReference type="PANTHER" id="PTHR44051:SF2">
    <property type="entry name" value="HYPOTHETICAL GLUTATHIONE S-TRANSFERASE LIKE PROTEIN"/>
    <property type="match status" value="1"/>
</dbReference>
<dbReference type="Pfam" id="PF13409">
    <property type="entry name" value="GST_N_2"/>
    <property type="match status" value="1"/>
</dbReference>
<keyword evidence="4" id="KW-0808">Transferase</keyword>
<dbReference type="GO" id="GO:0016740">
    <property type="term" value="F:transferase activity"/>
    <property type="evidence" value="ECO:0007669"/>
    <property type="project" value="UniProtKB-KW"/>
</dbReference>
<dbReference type="STRING" id="1448308.A0A2T2NIA9"/>
<evidence type="ECO:0000259" key="2">
    <source>
        <dbReference type="PROSITE" id="PS50404"/>
    </source>
</evidence>
<protein>
    <submittedName>
        <fullName evidence="4">Glutathione S-transferase</fullName>
    </submittedName>
</protein>
<name>A0A2T2NIA9_CORCC</name>
<organism evidence="4 5">
    <name type="scientific">Corynespora cassiicola Philippines</name>
    <dbReference type="NCBI Taxonomy" id="1448308"/>
    <lineage>
        <taxon>Eukaryota</taxon>
        <taxon>Fungi</taxon>
        <taxon>Dikarya</taxon>
        <taxon>Ascomycota</taxon>
        <taxon>Pezizomycotina</taxon>
        <taxon>Dothideomycetes</taxon>
        <taxon>Pleosporomycetidae</taxon>
        <taxon>Pleosporales</taxon>
        <taxon>Corynesporascaceae</taxon>
        <taxon>Corynespora</taxon>
    </lineage>
</organism>
<evidence type="ECO:0000256" key="1">
    <source>
        <dbReference type="ARBA" id="ARBA00007409"/>
    </source>
</evidence>
<evidence type="ECO:0000313" key="5">
    <source>
        <dbReference type="Proteomes" id="UP000240883"/>
    </source>
</evidence>
<gene>
    <name evidence="4" type="ORF">BS50DRAFT_575236</name>
</gene>
<dbReference type="InterPro" id="IPR036282">
    <property type="entry name" value="Glutathione-S-Trfase_C_sf"/>
</dbReference>
<dbReference type="SFLD" id="SFLDS00019">
    <property type="entry name" value="Glutathione_Transferase_(cytos"/>
    <property type="match status" value="1"/>
</dbReference>
<dbReference type="Gene3D" id="3.40.30.10">
    <property type="entry name" value="Glutaredoxin"/>
    <property type="match status" value="1"/>
</dbReference>
<dbReference type="PROSITE" id="PS50405">
    <property type="entry name" value="GST_CTER"/>
    <property type="match status" value="1"/>
</dbReference>
<dbReference type="EMBL" id="KZ678137">
    <property type="protein sequence ID" value="PSN65167.1"/>
    <property type="molecule type" value="Genomic_DNA"/>
</dbReference>
<dbReference type="AlphaFoldDB" id="A0A2T2NIA9"/>
<comment type="similarity">
    <text evidence="1">Belongs to the GST superfamily.</text>
</comment>
<evidence type="ECO:0000259" key="3">
    <source>
        <dbReference type="PROSITE" id="PS50405"/>
    </source>
</evidence>
<dbReference type="Pfam" id="PF00043">
    <property type="entry name" value="GST_C"/>
    <property type="match status" value="1"/>
</dbReference>
<dbReference type="InterPro" id="IPR004046">
    <property type="entry name" value="GST_C"/>
</dbReference>
<dbReference type="Gene3D" id="1.20.1050.10">
    <property type="match status" value="1"/>
</dbReference>
<accession>A0A2T2NIA9</accession>
<dbReference type="InterPro" id="IPR036249">
    <property type="entry name" value="Thioredoxin-like_sf"/>
</dbReference>
<dbReference type="PANTHER" id="PTHR44051">
    <property type="entry name" value="GLUTATHIONE S-TRANSFERASE-RELATED"/>
    <property type="match status" value="1"/>
</dbReference>